<accession>X0YF46</accession>
<dbReference type="InterPro" id="IPR053925">
    <property type="entry name" value="RecX_HTH_3rd"/>
</dbReference>
<dbReference type="Gene3D" id="1.10.10.10">
    <property type="entry name" value="Winged helix-like DNA-binding domain superfamily/Winged helix DNA-binding domain"/>
    <property type="match status" value="1"/>
</dbReference>
<evidence type="ECO:0000256" key="4">
    <source>
        <dbReference type="ARBA" id="ARBA00022490"/>
    </source>
</evidence>
<dbReference type="AlphaFoldDB" id="X0YF46"/>
<evidence type="ECO:0000256" key="2">
    <source>
        <dbReference type="ARBA" id="ARBA00009695"/>
    </source>
</evidence>
<name>X0YF46_9ZZZZ</name>
<comment type="caution">
    <text evidence="6">The sequence shown here is derived from an EMBL/GenBank/DDBJ whole genome shotgun (WGS) entry which is preliminary data.</text>
</comment>
<feature type="domain" description="RecX third three-helical" evidence="5">
    <location>
        <begin position="16"/>
        <end position="60"/>
    </location>
</feature>
<organism evidence="6">
    <name type="scientific">marine sediment metagenome</name>
    <dbReference type="NCBI Taxonomy" id="412755"/>
    <lineage>
        <taxon>unclassified sequences</taxon>
        <taxon>metagenomes</taxon>
        <taxon>ecological metagenomes</taxon>
    </lineage>
</organism>
<sequence length="75" mass="8822">GIEREIVRQAIAPVAEEDAALRAAQKKARHLQGQDYPVFRRRLGDFLLRRGFPYPTVRTIVERLWLERQQDSEHP</sequence>
<dbReference type="InterPro" id="IPR036388">
    <property type="entry name" value="WH-like_DNA-bd_sf"/>
</dbReference>
<proteinExistence type="inferred from homology"/>
<comment type="subcellular location">
    <subcellularLocation>
        <location evidence="1">Cytoplasm</location>
    </subcellularLocation>
</comment>
<protein>
    <recommendedName>
        <fullName evidence="3">Regulatory protein RecX</fullName>
    </recommendedName>
</protein>
<dbReference type="GO" id="GO:0005737">
    <property type="term" value="C:cytoplasm"/>
    <property type="evidence" value="ECO:0007669"/>
    <property type="project" value="UniProtKB-SubCell"/>
</dbReference>
<gene>
    <name evidence="6" type="ORF">S01H1_84944</name>
</gene>
<comment type="similarity">
    <text evidence="2">Belongs to the RecX family.</text>
</comment>
<feature type="non-terminal residue" evidence="6">
    <location>
        <position position="1"/>
    </location>
</feature>
<dbReference type="EMBL" id="BARS01058145">
    <property type="protein sequence ID" value="GAG45877.1"/>
    <property type="molecule type" value="Genomic_DNA"/>
</dbReference>
<evidence type="ECO:0000256" key="3">
    <source>
        <dbReference type="ARBA" id="ARBA00018111"/>
    </source>
</evidence>
<dbReference type="Pfam" id="PF21981">
    <property type="entry name" value="RecX_HTH3"/>
    <property type="match status" value="1"/>
</dbReference>
<evidence type="ECO:0000313" key="6">
    <source>
        <dbReference type="EMBL" id="GAG45877.1"/>
    </source>
</evidence>
<reference evidence="6" key="1">
    <citation type="journal article" date="2014" name="Front. Microbiol.">
        <title>High frequency of phylogenetically diverse reductive dehalogenase-homologous genes in deep subseafloor sedimentary metagenomes.</title>
        <authorList>
            <person name="Kawai M."/>
            <person name="Futagami T."/>
            <person name="Toyoda A."/>
            <person name="Takaki Y."/>
            <person name="Nishi S."/>
            <person name="Hori S."/>
            <person name="Arai W."/>
            <person name="Tsubouchi T."/>
            <person name="Morono Y."/>
            <person name="Uchiyama I."/>
            <person name="Ito T."/>
            <person name="Fujiyama A."/>
            <person name="Inagaki F."/>
            <person name="Takami H."/>
        </authorList>
    </citation>
    <scope>NUCLEOTIDE SEQUENCE</scope>
    <source>
        <strain evidence="6">Expedition CK06-06</strain>
    </source>
</reference>
<evidence type="ECO:0000256" key="1">
    <source>
        <dbReference type="ARBA" id="ARBA00004496"/>
    </source>
</evidence>
<evidence type="ECO:0000259" key="5">
    <source>
        <dbReference type="Pfam" id="PF21981"/>
    </source>
</evidence>
<keyword evidence="4" id="KW-0963">Cytoplasm</keyword>